<feature type="transmembrane region" description="Helical" evidence="5">
    <location>
        <begin position="388"/>
        <end position="410"/>
    </location>
</feature>
<evidence type="ECO:0000256" key="1">
    <source>
        <dbReference type="ARBA" id="ARBA00004141"/>
    </source>
</evidence>
<evidence type="ECO:0000256" key="4">
    <source>
        <dbReference type="ARBA" id="ARBA00023136"/>
    </source>
</evidence>
<feature type="transmembrane region" description="Helical" evidence="5">
    <location>
        <begin position="158"/>
        <end position="181"/>
    </location>
</feature>
<feature type="transmembrane region" description="Helical" evidence="5">
    <location>
        <begin position="350"/>
        <end position="376"/>
    </location>
</feature>
<dbReference type="GO" id="GO:0016020">
    <property type="term" value="C:membrane"/>
    <property type="evidence" value="ECO:0007669"/>
    <property type="project" value="UniProtKB-SubCell"/>
</dbReference>
<keyword evidence="4 5" id="KW-0472">Membrane</keyword>
<dbReference type="RefSeq" id="XP_002785748.1">
    <property type="nucleotide sequence ID" value="XM_002785702.1"/>
</dbReference>
<dbReference type="InterPro" id="IPR013057">
    <property type="entry name" value="AA_transpt_TM"/>
</dbReference>
<feature type="transmembrane region" description="Helical" evidence="5">
    <location>
        <begin position="97"/>
        <end position="121"/>
    </location>
</feature>
<accession>C5KDB1</accession>
<feature type="domain" description="Amino acid transporter transmembrane" evidence="6">
    <location>
        <begin position="24"/>
        <end position="410"/>
    </location>
</feature>
<feature type="transmembrane region" description="Helical" evidence="5">
    <location>
        <begin position="281"/>
        <end position="303"/>
    </location>
</feature>
<dbReference type="InParanoid" id="C5KDB1"/>
<name>C5KDB1_PERM5</name>
<dbReference type="GO" id="GO:0015179">
    <property type="term" value="F:L-amino acid transmembrane transporter activity"/>
    <property type="evidence" value="ECO:0007669"/>
    <property type="project" value="TreeGrafter"/>
</dbReference>
<keyword evidence="3 5" id="KW-1133">Transmembrane helix</keyword>
<gene>
    <name evidence="7" type="ORF">Pmar_PMAR008106</name>
</gene>
<evidence type="ECO:0000256" key="5">
    <source>
        <dbReference type="SAM" id="Phobius"/>
    </source>
</evidence>
<keyword evidence="2 5" id="KW-0812">Transmembrane</keyword>
<proteinExistence type="predicted"/>
<comment type="subcellular location">
    <subcellularLocation>
        <location evidence="1">Membrane</location>
        <topology evidence="1">Multi-pass membrane protein</topology>
    </subcellularLocation>
</comment>
<dbReference type="Pfam" id="PF01490">
    <property type="entry name" value="Aa_trans"/>
    <property type="match status" value="1"/>
</dbReference>
<evidence type="ECO:0000313" key="7">
    <source>
        <dbReference type="EMBL" id="EER17544.1"/>
    </source>
</evidence>
<feature type="transmembrane region" description="Helical" evidence="5">
    <location>
        <begin position="323"/>
        <end position="344"/>
    </location>
</feature>
<feature type="transmembrane region" description="Helical" evidence="5">
    <location>
        <begin position="201"/>
        <end position="226"/>
    </location>
</feature>
<evidence type="ECO:0000256" key="3">
    <source>
        <dbReference type="ARBA" id="ARBA00022989"/>
    </source>
</evidence>
<sequence>MAVPESTNTLDSIKVEVTSPPAGQSNASAVANIVLTGIGVGMLSLPGAIAQAGYAFGFALLIFSGVVGMLYTQLLRACMKPGTRNYEDIGMDAFGRWGVAAVAFGVNGALLGTCCLLMLLLGQNSFKLYNGIAQEYWVIIWASILLPMSWLRNMKHIGYFSGTVGVASVIILMLSIIYAGFARVAGDGAHHDVVYEPYPPSVVGLGMSFASMTLAFAVTCASTTVLHDMKHASAHRFVIYWGVSLIGVVYFLVSLSGYVGWGKFLTQFQNIIDAVTESRPVYGPIAYLCICSILLLCITHYAVMLNPVSRIVEIALRIKEEQIVRSCLARSSLVIFTAVVAITVPNFQGLVGLLGSVCYSLIHNIYPSVFYTRLVLWGKLQERSGRAIAKVSGLALLLVISVVGSVFGIYDAVNTLIY</sequence>
<feature type="transmembrane region" description="Helical" evidence="5">
    <location>
        <begin position="238"/>
        <end position="261"/>
    </location>
</feature>
<dbReference type="AlphaFoldDB" id="C5KDB1"/>
<protein>
    <submittedName>
        <fullName evidence="7">Vacuolar amino acid transporter, putative</fullName>
    </submittedName>
</protein>
<evidence type="ECO:0000256" key="2">
    <source>
        <dbReference type="ARBA" id="ARBA00022692"/>
    </source>
</evidence>
<keyword evidence="8" id="KW-1185">Reference proteome</keyword>
<feature type="transmembrane region" description="Helical" evidence="5">
    <location>
        <begin position="133"/>
        <end position="151"/>
    </location>
</feature>
<evidence type="ECO:0000259" key="6">
    <source>
        <dbReference type="Pfam" id="PF01490"/>
    </source>
</evidence>
<dbReference type="Proteomes" id="UP000007800">
    <property type="component" value="Unassembled WGS sequence"/>
</dbReference>
<feature type="transmembrane region" description="Helical" evidence="5">
    <location>
        <begin position="55"/>
        <end position="76"/>
    </location>
</feature>
<dbReference type="EMBL" id="GG672055">
    <property type="protein sequence ID" value="EER17544.1"/>
    <property type="molecule type" value="Genomic_DNA"/>
</dbReference>
<dbReference type="GeneID" id="9062882"/>
<reference evidence="7 8" key="1">
    <citation type="submission" date="2008-07" db="EMBL/GenBank/DDBJ databases">
        <authorList>
            <person name="El-Sayed N."/>
            <person name="Caler E."/>
            <person name="Inman J."/>
            <person name="Amedeo P."/>
            <person name="Hass B."/>
            <person name="Wortman J."/>
        </authorList>
    </citation>
    <scope>NUCLEOTIDE SEQUENCE [LARGE SCALE GENOMIC DNA]</scope>
    <source>
        <strain evidence="8">ATCC 50983 / TXsc</strain>
    </source>
</reference>
<organism evidence="8">
    <name type="scientific">Perkinsus marinus (strain ATCC 50983 / TXsc)</name>
    <dbReference type="NCBI Taxonomy" id="423536"/>
    <lineage>
        <taxon>Eukaryota</taxon>
        <taxon>Sar</taxon>
        <taxon>Alveolata</taxon>
        <taxon>Perkinsozoa</taxon>
        <taxon>Perkinsea</taxon>
        <taxon>Perkinsida</taxon>
        <taxon>Perkinsidae</taxon>
        <taxon>Perkinsus</taxon>
    </lineage>
</organism>
<evidence type="ECO:0000313" key="8">
    <source>
        <dbReference type="Proteomes" id="UP000007800"/>
    </source>
</evidence>
<dbReference type="PANTHER" id="PTHR22950">
    <property type="entry name" value="AMINO ACID TRANSPORTER"/>
    <property type="match status" value="1"/>
</dbReference>
<dbReference type="OrthoDB" id="441491at2759"/>